<comment type="caution">
    <text evidence="2">The sequence shown here is derived from an EMBL/GenBank/DDBJ whole genome shotgun (WGS) entry which is preliminary data.</text>
</comment>
<keyword evidence="3" id="KW-1185">Reference proteome</keyword>
<gene>
    <name evidence="2" type="ORF">J2125_004099</name>
</gene>
<feature type="region of interest" description="Disordered" evidence="1">
    <location>
        <begin position="51"/>
        <end position="71"/>
    </location>
</feature>
<dbReference type="RefSeq" id="WP_157819452.1">
    <property type="nucleotide sequence ID" value="NZ_JAGGMQ010000001.1"/>
</dbReference>
<reference evidence="2 3" key="1">
    <citation type="submission" date="2021-03" db="EMBL/GenBank/DDBJ databases">
        <authorList>
            <person name="D'Agostino P."/>
            <person name="Huntemann M."/>
            <person name="Clum A."/>
            <person name="Spunde A."/>
            <person name="Palaniappan K."/>
            <person name="Ritter S."/>
            <person name="Mikhailova N."/>
            <person name="Chen I.-M."/>
            <person name="Stamatis D."/>
            <person name="Reddy T."/>
            <person name="O'Malley R."/>
            <person name="Daum C."/>
            <person name="Shapiro N."/>
            <person name="Ivanova N."/>
            <person name="Kyrpides N."/>
            <person name="Woyke T."/>
        </authorList>
    </citation>
    <scope>NUCLEOTIDE SEQUENCE [LARGE SCALE GENOMIC DNA]</scope>
    <source>
        <strain evidence="2 3">WS4403</strain>
    </source>
</reference>
<evidence type="ECO:0000256" key="1">
    <source>
        <dbReference type="SAM" id="MobiDB-lite"/>
    </source>
</evidence>
<evidence type="ECO:0000313" key="2">
    <source>
        <dbReference type="EMBL" id="MBP2170907.1"/>
    </source>
</evidence>
<protein>
    <submittedName>
        <fullName evidence="2">Uncharacterized protein</fullName>
    </submittedName>
</protein>
<feature type="compositionally biased region" description="Basic residues" evidence="1">
    <location>
        <begin position="55"/>
        <end position="71"/>
    </location>
</feature>
<evidence type="ECO:0000313" key="3">
    <source>
        <dbReference type="Proteomes" id="UP001195624"/>
    </source>
</evidence>
<accession>A0ABS4PE67</accession>
<organism evidence="2 3">
    <name type="scientific">Winslowiella toletana</name>
    <dbReference type="NCBI Taxonomy" id="92490"/>
    <lineage>
        <taxon>Bacteria</taxon>
        <taxon>Pseudomonadati</taxon>
        <taxon>Pseudomonadota</taxon>
        <taxon>Gammaproteobacteria</taxon>
        <taxon>Enterobacterales</taxon>
        <taxon>Erwiniaceae</taxon>
        <taxon>Winslowiella</taxon>
    </lineage>
</organism>
<sequence>MMIPCRESRPVDPHPATSIHSIRVFPQKKPNGVNNYKKTKKRKITLYKHDLSGQKNHKKASRNIKPPKNHFTNKLKSLKYATATLCLLMDNPSVLANNSLKMLPAPRRDPRQTAGGLAT</sequence>
<name>A0ABS4PE67_9GAMM</name>
<dbReference type="Proteomes" id="UP001195624">
    <property type="component" value="Unassembled WGS sequence"/>
</dbReference>
<dbReference type="EMBL" id="JAGGMQ010000001">
    <property type="protein sequence ID" value="MBP2170907.1"/>
    <property type="molecule type" value="Genomic_DNA"/>
</dbReference>
<reference evidence="3" key="2">
    <citation type="submission" date="2023-07" db="EMBL/GenBank/DDBJ databases">
        <title>Genome mining of underrepresented organisms for secondary metabolites.</title>
        <authorList>
            <person name="D'Agostino P.M."/>
        </authorList>
    </citation>
    <scope>NUCLEOTIDE SEQUENCE [LARGE SCALE GENOMIC DNA]</scope>
    <source>
        <strain evidence="3">WS4403</strain>
    </source>
</reference>
<proteinExistence type="predicted"/>